<dbReference type="InterPro" id="IPR006597">
    <property type="entry name" value="Sel1-like"/>
</dbReference>
<dbReference type="Gene3D" id="1.25.40.10">
    <property type="entry name" value="Tetratricopeptide repeat domain"/>
    <property type="match status" value="2"/>
</dbReference>
<dbReference type="Proteomes" id="UP001431221">
    <property type="component" value="Unassembled WGS sequence"/>
</dbReference>
<keyword evidence="1" id="KW-0732">Signal</keyword>
<dbReference type="PANTHER" id="PTHR11102:SF160">
    <property type="entry name" value="ERAD-ASSOCIATED E3 UBIQUITIN-PROTEIN LIGASE COMPONENT HRD3"/>
    <property type="match status" value="1"/>
</dbReference>
<evidence type="ECO:0000313" key="3">
    <source>
        <dbReference type="Proteomes" id="UP001431221"/>
    </source>
</evidence>
<dbReference type="PANTHER" id="PTHR11102">
    <property type="entry name" value="SEL-1-LIKE PROTEIN"/>
    <property type="match status" value="1"/>
</dbReference>
<organism evidence="2 3">
    <name type="scientific">Roseibium sediminicola</name>
    <dbReference type="NCBI Taxonomy" id="2933272"/>
    <lineage>
        <taxon>Bacteria</taxon>
        <taxon>Pseudomonadati</taxon>
        <taxon>Pseudomonadota</taxon>
        <taxon>Alphaproteobacteria</taxon>
        <taxon>Hyphomicrobiales</taxon>
        <taxon>Stappiaceae</taxon>
        <taxon>Roseibium</taxon>
    </lineage>
</organism>
<accession>A0ABT0GVA7</accession>
<gene>
    <name evidence="2" type="ORF">M0H32_13345</name>
</gene>
<dbReference type="SMART" id="SM00671">
    <property type="entry name" value="SEL1"/>
    <property type="match status" value="6"/>
</dbReference>
<name>A0ABT0GVA7_9HYPH</name>
<feature type="signal peptide" evidence="1">
    <location>
        <begin position="1"/>
        <end position="33"/>
    </location>
</feature>
<sequence>MPKKRTRLSHHKRTGHLLAATLAAALSTTSVLAQQTDSTAPAAIETAEPEKAKPAIDVPVPALVDVTTRDKTLRSIVDAGPPKLEEGQKAVADTAYDAFQRGWFLTALGLATPLAEQGDKAAQALMGVLHEAGLGIRQDKAKAADWYRLAAASGDAGSAMQLGQLYLLGTGVDTDKKKAADYFQQAADAGNASALYNLALPYQEGEGRPFDEAKARELLEEAAKRNDPEAQYALGLSYLEAQTGLNDPGQGAFWIGRAARRGHTSAQVYYGILRFQGKGVDPNEAEAADWFERAATGGNPVAMNRLARVYAYGRGREQDFAAAAGWHLIARTLGVSDFNLDRIVESLDETTMEEARKLAEQYSATLMAPSEDPARETP</sequence>
<reference evidence="2" key="1">
    <citation type="submission" date="2022-04" db="EMBL/GenBank/DDBJ databases">
        <title>Roseibium sp. CAU 1639 isolated from mud.</title>
        <authorList>
            <person name="Kim W."/>
        </authorList>
    </citation>
    <scope>NUCLEOTIDE SEQUENCE</scope>
    <source>
        <strain evidence="2">CAU 1639</strain>
    </source>
</reference>
<feature type="chain" id="PRO_5046427707" evidence="1">
    <location>
        <begin position="34"/>
        <end position="378"/>
    </location>
</feature>
<proteinExistence type="predicted"/>
<dbReference type="RefSeq" id="WP_248154725.1">
    <property type="nucleotide sequence ID" value="NZ_JALNMJ010000008.1"/>
</dbReference>
<keyword evidence="3" id="KW-1185">Reference proteome</keyword>
<evidence type="ECO:0000256" key="1">
    <source>
        <dbReference type="SAM" id="SignalP"/>
    </source>
</evidence>
<protein>
    <submittedName>
        <fullName evidence="2">Sel1 repeat family protein</fullName>
    </submittedName>
</protein>
<dbReference type="EMBL" id="JALNMJ010000008">
    <property type="protein sequence ID" value="MCK7613155.1"/>
    <property type="molecule type" value="Genomic_DNA"/>
</dbReference>
<dbReference type="SUPFAM" id="SSF81901">
    <property type="entry name" value="HCP-like"/>
    <property type="match status" value="1"/>
</dbReference>
<dbReference type="InterPro" id="IPR011990">
    <property type="entry name" value="TPR-like_helical_dom_sf"/>
</dbReference>
<dbReference type="InterPro" id="IPR050767">
    <property type="entry name" value="Sel1_AlgK"/>
</dbReference>
<comment type="caution">
    <text evidence="2">The sequence shown here is derived from an EMBL/GenBank/DDBJ whole genome shotgun (WGS) entry which is preliminary data.</text>
</comment>
<dbReference type="Pfam" id="PF08238">
    <property type="entry name" value="Sel1"/>
    <property type="match status" value="6"/>
</dbReference>
<evidence type="ECO:0000313" key="2">
    <source>
        <dbReference type="EMBL" id="MCK7613155.1"/>
    </source>
</evidence>